<dbReference type="AlphaFoldDB" id="A0AAD8IRF8"/>
<dbReference type="SUPFAM" id="SSF51735">
    <property type="entry name" value="NAD(P)-binding Rossmann-fold domains"/>
    <property type="match status" value="1"/>
</dbReference>
<evidence type="ECO:0000259" key="3">
    <source>
        <dbReference type="Pfam" id="PF01370"/>
    </source>
</evidence>
<name>A0AAD8IRF8_9APIA</name>
<dbReference type="CDD" id="cd08958">
    <property type="entry name" value="FR_SDR_e"/>
    <property type="match status" value="1"/>
</dbReference>
<feature type="domain" description="NAD-dependent epimerase/dehydratase" evidence="3">
    <location>
        <begin position="7"/>
        <end position="246"/>
    </location>
</feature>
<dbReference type="FunFam" id="3.40.50.720:FF:000219">
    <property type="entry name" value="Cinnamoyl-CoA reductase 1"/>
    <property type="match status" value="1"/>
</dbReference>
<dbReference type="Gene3D" id="3.40.50.720">
    <property type="entry name" value="NAD(P)-binding Rossmann-like Domain"/>
    <property type="match status" value="1"/>
</dbReference>
<dbReference type="InterPro" id="IPR050425">
    <property type="entry name" value="NAD(P)_dehydrat-like"/>
</dbReference>
<dbReference type="Proteomes" id="UP001237642">
    <property type="component" value="Unassembled WGS sequence"/>
</dbReference>
<evidence type="ECO:0000313" key="4">
    <source>
        <dbReference type="EMBL" id="KAK1388675.1"/>
    </source>
</evidence>
<keyword evidence="2" id="KW-0560">Oxidoreductase</keyword>
<comment type="caution">
    <text evidence="4">The sequence shown here is derived from an EMBL/GenBank/DDBJ whole genome shotgun (WGS) entry which is preliminary data.</text>
</comment>
<dbReference type="Pfam" id="PF01370">
    <property type="entry name" value="Epimerase"/>
    <property type="match status" value="1"/>
</dbReference>
<dbReference type="InterPro" id="IPR036291">
    <property type="entry name" value="NAD(P)-bd_dom_sf"/>
</dbReference>
<sequence length="332" mass="36788">MEGKGRVCVTGAGGYLGSWVVKDLLHKGYTVHGTVRDPCDEKKNGHLKKLENSSENLHIFKADLLDYQGLYNAVKGCTGVFHVACPVPGTRKVLDPEAEMLQPAIEGTVNILKACTNANVKKVVIVSSLATVMDNPNWPKDQPIDESCWSDVEFCRMFKNWYGVGKTIAENKAWDYAKNTGLNLVTVCPSVVIGPMLQSTLNASTSFLLEFMKDTKATVENRNLPYVYVQDTVDAIILAYEKPEAEGRYICSAFTISSKELVEKLKSMYPDYQYPTSFIEVEQLNSGKLNCKKLENLGLKFTPVDETLVNAVKNLEETGLLAVVHKHPDLAN</sequence>
<evidence type="ECO:0000256" key="1">
    <source>
        <dbReference type="ARBA" id="ARBA00022857"/>
    </source>
</evidence>
<gene>
    <name evidence="4" type="ORF">POM88_016853</name>
</gene>
<keyword evidence="1" id="KW-0521">NADP</keyword>
<reference evidence="4" key="1">
    <citation type="submission" date="2023-02" db="EMBL/GenBank/DDBJ databases">
        <title>Genome of toxic invasive species Heracleum sosnowskyi carries increased number of genes despite the absence of recent whole-genome duplications.</title>
        <authorList>
            <person name="Schelkunov M."/>
            <person name="Shtratnikova V."/>
            <person name="Makarenko M."/>
            <person name="Klepikova A."/>
            <person name="Omelchenko D."/>
            <person name="Novikova G."/>
            <person name="Obukhova E."/>
            <person name="Bogdanov V."/>
            <person name="Penin A."/>
            <person name="Logacheva M."/>
        </authorList>
    </citation>
    <scope>NUCLEOTIDE SEQUENCE</scope>
    <source>
        <strain evidence="4">Hsosn_3</strain>
        <tissue evidence="4">Leaf</tissue>
    </source>
</reference>
<dbReference type="InterPro" id="IPR001509">
    <property type="entry name" value="Epimerase_deHydtase"/>
</dbReference>
<dbReference type="PANTHER" id="PTHR10366">
    <property type="entry name" value="NAD DEPENDENT EPIMERASE/DEHYDRATASE"/>
    <property type="match status" value="1"/>
</dbReference>
<dbReference type="PANTHER" id="PTHR10366:SF831">
    <property type="entry name" value="NAD-DEPENDENT EPIMERASE_DEHYDRATASE DOMAIN-CONTAINING PROTEIN"/>
    <property type="match status" value="1"/>
</dbReference>
<accession>A0AAD8IRF8</accession>
<reference evidence="4" key="2">
    <citation type="submission" date="2023-05" db="EMBL/GenBank/DDBJ databases">
        <authorList>
            <person name="Schelkunov M.I."/>
        </authorList>
    </citation>
    <scope>NUCLEOTIDE SEQUENCE</scope>
    <source>
        <strain evidence="4">Hsosn_3</strain>
        <tissue evidence="4">Leaf</tissue>
    </source>
</reference>
<dbReference type="EMBL" id="JAUIZM010000004">
    <property type="protein sequence ID" value="KAK1388675.1"/>
    <property type="molecule type" value="Genomic_DNA"/>
</dbReference>
<dbReference type="GO" id="GO:0016616">
    <property type="term" value="F:oxidoreductase activity, acting on the CH-OH group of donors, NAD or NADP as acceptor"/>
    <property type="evidence" value="ECO:0007669"/>
    <property type="project" value="TreeGrafter"/>
</dbReference>
<protein>
    <submittedName>
        <fullName evidence="4">Cinnamoyl-CoA reductase</fullName>
    </submittedName>
</protein>
<proteinExistence type="predicted"/>
<organism evidence="4 5">
    <name type="scientific">Heracleum sosnowskyi</name>
    <dbReference type="NCBI Taxonomy" id="360622"/>
    <lineage>
        <taxon>Eukaryota</taxon>
        <taxon>Viridiplantae</taxon>
        <taxon>Streptophyta</taxon>
        <taxon>Embryophyta</taxon>
        <taxon>Tracheophyta</taxon>
        <taxon>Spermatophyta</taxon>
        <taxon>Magnoliopsida</taxon>
        <taxon>eudicotyledons</taxon>
        <taxon>Gunneridae</taxon>
        <taxon>Pentapetalae</taxon>
        <taxon>asterids</taxon>
        <taxon>campanulids</taxon>
        <taxon>Apiales</taxon>
        <taxon>Apiaceae</taxon>
        <taxon>Apioideae</taxon>
        <taxon>apioid superclade</taxon>
        <taxon>Tordylieae</taxon>
        <taxon>Tordyliinae</taxon>
        <taxon>Heracleum</taxon>
    </lineage>
</organism>
<evidence type="ECO:0000256" key="2">
    <source>
        <dbReference type="ARBA" id="ARBA00023002"/>
    </source>
</evidence>
<evidence type="ECO:0000313" key="5">
    <source>
        <dbReference type="Proteomes" id="UP001237642"/>
    </source>
</evidence>
<keyword evidence="5" id="KW-1185">Reference proteome</keyword>